<dbReference type="OrthoDB" id="3825591at2"/>
<gene>
    <name evidence="1" type="ORF">A5642_03690</name>
</gene>
<name>A0A1A0M321_MYCMU</name>
<proteinExistence type="predicted"/>
<evidence type="ECO:0000313" key="2">
    <source>
        <dbReference type="Proteomes" id="UP000093962"/>
    </source>
</evidence>
<reference evidence="1 2" key="1">
    <citation type="submission" date="2016-06" db="EMBL/GenBank/DDBJ databases">
        <authorList>
            <person name="Kjaerup R.B."/>
            <person name="Dalgaard T.S."/>
            <person name="Juul-Madsen H.R."/>
        </authorList>
    </citation>
    <scope>NUCLEOTIDE SEQUENCE [LARGE SCALE GENOMIC DNA]</scope>
    <source>
        <strain evidence="1 2">1199456.5</strain>
    </source>
</reference>
<dbReference type="AlphaFoldDB" id="A0A1A0M321"/>
<protein>
    <submittedName>
        <fullName evidence="1">Uncharacterized protein</fullName>
    </submittedName>
</protein>
<dbReference type="Proteomes" id="UP000093962">
    <property type="component" value="Unassembled WGS sequence"/>
</dbReference>
<accession>A0A1A0M321</accession>
<dbReference type="EMBL" id="LZSF01000248">
    <property type="protein sequence ID" value="OBA79770.1"/>
    <property type="molecule type" value="Genomic_DNA"/>
</dbReference>
<comment type="caution">
    <text evidence="1">The sequence shown here is derived from an EMBL/GenBank/DDBJ whole genome shotgun (WGS) entry which is preliminary data.</text>
</comment>
<sequence>MGLLPKPYTPLSDADVADALSRAVAVINPLLNVLSQADPIGLRRRTHRLLTPPRGLVGLVRRLRVGHRRAEAGRSPSTADRALNAGAHLMNAADLPGTAAWERLSRDERIHWWVHRVGALNTVLVATPGAFGVLARVLPVSELAGFINHAIVLCAVAREYGVTDRGEQVRLLAAVLCRRQLPADLLDDLAVPQAPEPETLPDTPPDGWKPLEAVTSSLPVVVVKSIWQLAGILRATFDEIAKRPQPTKWWQRLSALPWVGAVSTYFGERGALIKAADEGVVWLDQNQKAG</sequence>
<evidence type="ECO:0000313" key="1">
    <source>
        <dbReference type="EMBL" id="OBA79770.1"/>
    </source>
</evidence>
<organism evidence="1 2">
    <name type="scientific">Mycolicibacterium mucogenicum</name>
    <name type="common">Mycobacterium mucogenicum</name>
    <dbReference type="NCBI Taxonomy" id="56689"/>
    <lineage>
        <taxon>Bacteria</taxon>
        <taxon>Bacillati</taxon>
        <taxon>Actinomycetota</taxon>
        <taxon>Actinomycetes</taxon>
        <taxon>Mycobacteriales</taxon>
        <taxon>Mycobacteriaceae</taxon>
        <taxon>Mycolicibacterium</taxon>
    </lineage>
</organism>
<dbReference type="RefSeq" id="WP_064860508.1">
    <property type="nucleotide sequence ID" value="NZ_LZSF01000248.1"/>
</dbReference>